<dbReference type="PANTHER" id="PTHR35567">
    <property type="entry name" value="MALATE DEHYDROGENASE (AFU_ORTHOLOGUE AFUA_2G13800)"/>
    <property type="match status" value="1"/>
</dbReference>
<accession>A0A1N6QIK0</accession>
<dbReference type="AlphaFoldDB" id="A0A1N6QIK0"/>
<feature type="signal peptide" evidence="1">
    <location>
        <begin position="1"/>
        <end position="25"/>
    </location>
</feature>
<dbReference type="STRING" id="49186.SAMN05421647_102532"/>
<evidence type="ECO:0008006" key="4">
    <source>
        <dbReference type="Google" id="ProtNLM"/>
    </source>
</evidence>
<dbReference type="eggNOG" id="ENOG50330AH">
    <property type="taxonomic scope" value="Bacteria"/>
</dbReference>
<dbReference type="EMBL" id="FTMN01000002">
    <property type="protein sequence ID" value="SIQ16453.1"/>
    <property type="molecule type" value="Genomic_DNA"/>
</dbReference>
<dbReference type="Pfam" id="PF11937">
    <property type="entry name" value="DUF3455"/>
    <property type="match status" value="1"/>
</dbReference>
<organism evidence="2 3">
    <name type="scientific">Marinobacterium stanieri</name>
    <dbReference type="NCBI Taxonomy" id="49186"/>
    <lineage>
        <taxon>Bacteria</taxon>
        <taxon>Pseudomonadati</taxon>
        <taxon>Pseudomonadota</taxon>
        <taxon>Gammaproteobacteria</taxon>
        <taxon>Oceanospirillales</taxon>
        <taxon>Oceanospirillaceae</taxon>
        <taxon>Marinobacterium</taxon>
    </lineage>
</organism>
<proteinExistence type="predicted"/>
<evidence type="ECO:0000256" key="1">
    <source>
        <dbReference type="SAM" id="SignalP"/>
    </source>
</evidence>
<name>A0A1N6QIK0_9GAMM</name>
<dbReference type="RefSeq" id="WP_076462054.1">
    <property type="nucleotide sequence ID" value="NZ_FTMN01000002.1"/>
</dbReference>
<dbReference type="Proteomes" id="UP000186895">
    <property type="component" value="Unassembled WGS sequence"/>
</dbReference>
<feature type="chain" id="PRO_5012907381" description="DUF3455 domain-containing protein" evidence="1">
    <location>
        <begin position="26"/>
        <end position="177"/>
    </location>
</feature>
<keyword evidence="1" id="KW-0732">Signal</keyword>
<reference evidence="2 3" key="1">
    <citation type="submission" date="2017-01" db="EMBL/GenBank/DDBJ databases">
        <authorList>
            <person name="Mah S.A."/>
            <person name="Swanson W.J."/>
            <person name="Moy G.W."/>
            <person name="Vacquier V.D."/>
        </authorList>
    </citation>
    <scope>NUCLEOTIDE SEQUENCE [LARGE SCALE GENOMIC DNA]</scope>
    <source>
        <strain evidence="2 3">DSM 7027</strain>
    </source>
</reference>
<sequence>MDINTKSILTAAALSLSVASGSVVAAGHSMTIPDDIKVPAGHEAAMKTKAVGTVAWMCAETDKGPAWKFAGPAAVLSDEMGKPAVSYYGPPATWEATDGSKITGKQLATAPAGDGNIPFQLVQANASERDGALNGVTYIQRINLHGGAAPKSGCDAGAVGTKRLVAYTGEYVFWKAR</sequence>
<dbReference type="InterPro" id="IPR021851">
    <property type="entry name" value="DUF3455"/>
</dbReference>
<gene>
    <name evidence="2" type="ORF">SAMN05421647_102532</name>
</gene>
<keyword evidence="3" id="KW-1185">Reference proteome</keyword>
<dbReference type="PANTHER" id="PTHR35567:SF1">
    <property type="entry name" value="CONSERVED FUNGAL PROTEIN (AFU_ORTHOLOGUE AFUA_1G14230)"/>
    <property type="match status" value="1"/>
</dbReference>
<protein>
    <recommendedName>
        <fullName evidence="4">DUF3455 domain-containing protein</fullName>
    </recommendedName>
</protein>
<evidence type="ECO:0000313" key="3">
    <source>
        <dbReference type="Proteomes" id="UP000186895"/>
    </source>
</evidence>
<evidence type="ECO:0000313" key="2">
    <source>
        <dbReference type="EMBL" id="SIQ16453.1"/>
    </source>
</evidence>